<evidence type="ECO:0000256" key="1">
    <source>
        <dbReference type="SAM" id="MobiDB-lite"/>
    </source>
</evidence>
<dbReference type="KEGG" id="psel:GM415_10120"/>
<feature type="region of interest" description="Disordered" evidence="1">
    <location>
        <begin position="1"/>
        <end position="20"/>
    </location>
</feature>
<dbReference type="RefSeq" id="WP_158947793.1">
    <property type="nucleotide sequence ID" value="NZ_CP046400.1"/>
</dbReference>
<proteinExistence type="predicted"/>
<sequence length="104" mass="11828">MADGFRRHESKMPRLGETDGVPLKDKEIWLHFFRLESDSHWMAAETNGRGLYFGCVVLGGDFDDAEWAYFTLAEMGIAPGLMVLCRKAVKRFEDVTVEVWKGSP</sequence>
<keyword evidence="3" id="KW-1185">Reference proteome</keyword>
<dbReference type="Proteomes" id="UP000428328">
    <property type="component" value="Chromosome"/>
</dbReference>
<organism evidence="2 3">
    <name type="scientific">Pseudodesulfovibrio cashew</name>
    <dbReference type="NCBI Taxonomy" id="2678688"/>
    <lineage>
        <taxon>Bacteria</taxon>
        <taxon>Pseudomonadati</taxon>
        <taxon>Thermodesulfobacteriota</taxon>
        <taxon>Desulfovibrionia</taxon>
        <taxon>Desulfovibrionales</taxon>
        <taxon>Desulfovibrionaceae</taxon>
    </lineage>
</organism>
<dbReference type="AlphaFoldDB" id="A0A6I6JCF0"/>
<protein>
    <recommendedName>
        <fullName evidence="4">DUF2958 domain-containing protein</fullName>
    </recommendedName>
</protein>
<evidence type="ECO:0000313" key="3">
    <source>
        <dbReference type="Proteomes" id="UP000428328"/>
    </source>
</evidence>
<name>A0A6I6JCF0_9BACT</name>
<accession>A0A6I6JCF0</accession>
<evidence type="ECO:0008006" key="4">
    <source>
        <dbReference type="Google" id="ProtNLM"/>
    </source>
</evidence>
<gene>
    <name evidence="2" type="ORF">GM415_10120</name>
</gene>
<dbReference type="EMBL" id="CP046400">
    <property type="protein sequence ID" value="QGY40466.1"/>
    <property type="molecule type" value="Genomic_DNA"/>
</dbReference>
<reference evidence="2 3" key="1">
    <citation type="submission" date="2019-11" db="EMBL/GenBank/DDBJ databases">
        <authorList>
            <person name="Zheng R.K."/>
            <person name="Sun C.M."/>
        </authorList>
    </citation>
    <scope>NUCLEOTIDE SEQUENCE [LARGE SCALE GENOMIC DNA]</scope>
    <source>
        <strain evidence="2 3">SRB007</strain>
    </source>
</reference>
<evidence type="ECO:0000313" key="2">
    <source>
        <dbReference type="EMBL" id="QGY40466.1"/>
    </source>
</evidence>